<dbReference type="AlphaFoldDB" id="A0A382UD51"/>
<evidence type="ECO:0000313" key="1">
    <source>
        <dbReference type="EMBL" id="SVD31681.1"/>
    </source>
</evidence>
<organism evidence="1">
    <name type="scientific">marine metagenome</name>
    <dbReference type="NCBI Taxonomy" id="408172"/>
    <lineage>
        <taxon>unclassified sequences</taxon>
        <taxon>metagenomes</taxon>
        <taxon>ecological metagenomes</taxon>
    </lineage>
</organism>
<dbReference type="EMBL" id="UINC01143003">
    <property type="protein sequence ID" value="SVD31681.1"/>
    <property type="molecule type" value="Genomic_DNA"/>
</dbReference>
<feature type="non-terminal residue" evidence="1">
    <location>
        <position position="82"/>
    </location>
</feature>
<reference evidence="1" key="1">
    <citation type="submission" date="2018-05" db="EMBL/GenBank/DDBJ databases">
        <authorList>
            <person name="Lanie J.A."/>
            <person name="Ng W.-L."/>
            <person name="Kazmierczak K.M."/>
            <person name="Andrzejewski T.M."/>
            <person name="Davidsen T.M."/>
            <person name="Wayne K.J."/>
            <person name="Tettelin H."/>
            <person name="Glass J.I."/>
            <person name="Rusch D."/>
            <person name="Podicherti R."/>
            <person name="Tsui H.-C.T."/>
            <person name="Winkler M.E."/>
        </authorList>
    </citation>
    <scope>NUCLEOTIDE SEQUENCE</scope>
</reference>
<gene>
    <name evidence="1" type="ORF">METZ01_LOCUS384535</name>
</gene>
<protein>
    <submittedName>
        <fullName evidence="1">Uncharacterized protein</fullName>
    </submittedName>
</protein>
<name>A0A382UD51_9ZZZZ</name>
<sequence length="82" mass="9610">MYNVIYIACHRIRRVLRSVKHLVFFVEERLGVRQIYDYMAILGINISGKSQYYDSFTIIDPKDFIINNDNKKILKILSAAIA</sequence>
<proteinExistence type="predicted"/>
<accession>A0A382UD51</accession>